<gene>
    <name evidence="3" type="primary">paaG</name>
    <name evidence="3" type="ORF">CO2235_230217</name>
</gene>
<evidence type="ECO:0000256" key="1">
    <source>
        <dbReference type="ARBA" id="ARBA00005254"/>
    </source>
</evidence>
<dbReference type="InterPro" id="IPR001753">
    <property type="entry name" value="Enoyl-CoA_hydra/iso"/>
</dbReference>
<evidence type="ECO:0000313" key="3">
    <source>
        <dbReference type="EMBL" id="SPC15009.1"/>
    </source>
</evidence>
<dbReference type="EC" id="4.2.1.17" evidence="3"/>
<dbReference type="PANTHER" id="PTHR43459">
    <property type="entry name" value="ENOYL-COA HYDRATASE"/>
    <property type="match status" value="1"/>
</dbReference>
<comment type="caution">
    <text evidence="3">The sequence shown here is derived from an EMBL/GenBank/DDBJ whole genome shotgun (WGS) entry which is preliminary data.</text>
</comment>
<dbReference type="AlphaFoldDB" id="A0A375GB41"/>
<dbReference type="Pfam" id="PF00378">
    <property type="entry name" value="ECH_1"/>
    <property type="match status" value="1"/>
</dbReference>
<comment type="similarity">
    <text evidence="1 2">Belongs to the enoyl-CoA hydratase/isomerase family.</text>
</comment>
<name>A0A375GB41_9BURK</name>
<dbReference type="InterPro" id="IPR014748">
    <property type="entry name" value="Enoyl-CoA_hydra_C"/>
</dbReference>
<dbReference type="Proteomes" id="UP000256862">
    <property type="component" value="Chromosome CO2235"/>
</dbReference>
<proteinExistence type="inferred from homology"/>
<dbReference type="EMBL" id="OGUS01000124">
    <property type="protein sequence ID" value="SPC15009.1"/>
    <property type="molecule type" value="Genomic_DNA"/>
</dbReference>
<dbReference type="PANTHER" id="PTHR43459:SF1">
    <property type="entry name" value="EG:BACN32G11.4 PROTEIN"/>
    <property type="match status" value="1"/>
</dbReference>
<dbReference type="OrthoDB" id="5291143at2"/>
<dbReference type="GeneID" id="303493433"/>
<protein>
    <submittedName>
        <fullName evidence="3">Acyl-CoA hydratase</fullName>
        <ecNumber evidence="3">4.2.1.17</ecNumber>
    </submittedName>
</protein>
<dbReference type="NCBIfam" id="TIGR02280">
    <property type="entry name" value="PaaB1"/>
    <property type="match status" value="1"/>
</dbReference>
<dbReference type="Gene3D" id="3.90.226.10">
    <property type="entry name" value="2-enoyl-CoA Hydratase, Chain A, domain 1"/>
    <property type="match status" value="1"/>
</dbReference>
<dbReference type="GO" id="GO:0004300">
    <property type="term" value="F:enoyl-CoA hydratase activity"/>
    <property type="evidence" value="ECO:0007669"/>
    <property type="project" value="UniProtKB-EC"/>
</dbReference>
<dbReference type="RefSeq" id="WP_063241656.1">
    <property type="nucleotide sequence ID" value="NZ_CP069810.1"/>
</dbReference>
<dbReference type="InterPro" id="IPR018376">
    <property type="entry name" value="Enoyl-CoA_hyd/isom_CS"/>
</dbReference>
<organism evidence="3">
    <name type="scientific">Cupriavidus oxalaticus</name>
    <dbReference type="NCBI Taxonomy" id="96344"/>
    <lineage>
        <taxon>Bacteria</taxon>
        <taxon>Pseudomonadati</taxon>
        <taxon>Pseudomonadota</taxon>
        <taxon>Betaproteobacteria</taxon>
        <taxon>Burkholderiales</taxon>
        <taxon>Burkholderiaceae</taxon>
        <taxon>Cupriavidus</taxon>
    </lineage>
</organism>
<accession>A0A375GB41</accession>
<evidence type="ECO:0000256" key="2">
    <source>
        <dbReference type="RuleBase" id="RU003707"/>
    </source>
</evidence>
<keyword evidence="3" id="KW-0456">Lyase</keyword>
<dbReference type="PROSITE" id="PS00166">
    <property type="entry name" value="ENOYL_COA_HYDRATASE"/>
    <property type="match status" value="1"/>
</dbReference>
<dbReference type="GO" id="GO:0010124">
    <property type="term" value="P:phenylacetate catabolic process"/>
    <property type="evidence" value="ECO:0007669"/>
    <property type="project" value="InterPro"/>
</dbReference>
<sequence length="274" mass="29029">MPPMSTPAGQPVSIDAGPILLQWQGPVAVITLNRPDKLNSFTREMHKALQQALDHVEAGGARALLLTGAGRGFCAGQDLADLDFTPGQMTDLGELIDTWFNPLIRRLQALPLPVVAAVNGTAAGAGANLALACDMVLAARSANFIQAFVKIGLVPDSGGTWLLPKRIGMARALGLAMTGERLSAEEAEKWGLIWEAMDDPLLPEQALALATHLAAQPTRALAAIKRAMYASGTASLDAQLDLERDLQRDLGQSADYAEGVNAFLEKRAARFTGK</sequence>
<reference evidence="3" key="1">
    <citation type="submission" date="2018-01" db="EMBL/GenBank/DDBJ databases">
        <authorList>
            <person name="Clerissi C."/>
        </authorList>
    </citation>
    <scope>NUCLEOTIDE SEQUENCE</scope>
    <source>
        <strain evidence="3">Cupriavidus oxalaticus LMG 2235</strain>
    </source>
</reference>
<dbReference type="InterPro" id="IPR011968">
    <property type="entry name" value="PaaB1"/>
</dbReference>
<dbReference type="Gene3D" id="1.10.12.10">
    <property type="entry name" value="Lyase 2-enoyl-coa Hydratase, Chain A, domain 2"/>
    <property type="match status" value="1"/>
</dbReference>
<dbReference type="SUPFAM" id="SSF52096">
    <property type="entry name" value="ClpP/crotonase"/>
    <property type="match status" value="1"/>
</dbReference>
<dbReference type="CDD" id="cd06558">
    <property type="entry name" value="crotonase-like"/>
    <property type="match status" value="1"/>
</dbReference>
<dbReference type="InterPro" id="IPR029045">
    <property type="entry name" value="ClpP/crotonase-like_dom_sf"/>
</dbReference>